<evidence type="ECO:0000259" key="11">
    <source>
        <dbReference type="PROSITE" id="PS50157"/>
    </source>
</evidence>
<dbReference type="PANTHER" id="PTHR26374:SF466">
    <property type="entry name" value="OS09G0122000 PROTEIN"/>
    <property type="match status" value="1"/>
</dbReference>
<keyword evidence="8" id="KW-0539">Nucleus</keyword>
<evidence type="ECO:0000256" key="2">
    <source>
        <dbReference type="ARBA" id="ARBA00022723"/>
    </source>
</evidence>
<dbReference type="PROSITE" id="PS00028">
    <property type="entry name" value="ZINC_FINGER_C2H2_1"/>
    <property type="match status" value="1"/>
</dbReference>
<reference evidence="12 13" key="1">
    <citation type="submission" date="2020-10" db="EMBL/GenBank/DDBJ databases">
        <title>Plant Genome Project.</title>
        <authorList>
            <person name="Zhang R.-G."/>
        </authorList>
    </citation>
    <scope>NUCLEOTIDE SEQUENCE [LARGE SCALE GENOMIC DNA]</scope>
    <source>
        <strain evidence="12">FAFU-HL-1</strain>
        <tissue evidence="12">Leaf</tissue>
    </source>
</reference>
<keyword evidence="3" id="KW-0677">Repeat</keyword>
<evidence type="ECO:0000256" key="6">
    <source>
        <dbReference type="ARBA" id="ARBA00023015"/>
    </source>
</evidence>
<keyword evidence="7" id="KW-0804">Transcription</keyword>
<evidence type="ECO:0000256" key="3">
    <source>
        <dbReference type="ARBA" id="ARBA00022737"/>
    </source>
</evidence>
<keyword evidence="2" id="KW-0479">Metal-binding</keyword>
<comment type="subcellular location">
    <subcellularLocation>
        <location evidence="1">Nucleus</location>
    </subcellularLocation>
</comment>
<dbReference type="PANTHER" id="PTHR26374">
    <property type="entry name" value="ZINC FINGER PROTEIN ZAT5"/>
    <property type="match status" value="1"/>
</dbReference>
<keyword evidence="6" id="KW-0805">Transcription regulation</keyword>
<dbReference type="Proteomes" id="UP000657918">
    <property type="component" value="Chromosome 11"/>
</dbReference>
<evidence type="ECO:0000256" key="7">
    <source>
        <dbReference type="ARBA" id="ARBA00023163"/>
    </source>
</evidence>
<evidence type="ECO:0000256" key="4">
    <source>
        <dbReference type="ARBA" id="ARBA00022771"/>
    </source>
</evidence>
<feature type="domain" description="C2H2-type" evidence="11">
    <location>
        <begin position="211"/>
        <end position="242"/>
    </location>
</feature>
<evidence type="ECO:0000313" key="12">
    <source>
        <dbReference type="EMBL" id="KAF9673196.1"/>
    </source>
</evidence>
<dbReference type="PROSITE" id="PS50157">
    <property type="entry name" value="ZINC_FINGER_C2H2_2"/>
    <property type="match status" value="1"/>
</dbReference>
<comment type="caution">
    <text evidence="12">The sequence shown here is derived from an EMBL/GenBank/DDBJ whole genome shotgun (WGS) entry which is preliminary data.</text>
</comment>
<dbReference type="Pfam" id="PF13912">
    <property type="entry name" value="zf-C2H2_6"/>
    <property type="match status" value="1"/>
</dbReference>
<evidence type="ECO:0000256" key="9">
    <source>
        <dbReference type="PROSITE-ProRule" id="PRU00042"/>
    </source>
</evidence>
<dbReference type="InterPro" id="IPR036236">
    <property type="entry name" value="Znf_C2H2_sf"/>
</dbReference>
<evidence type="ECO:0000256" key="1">
    <source>
        <dbReference type="ARBA" id="ARBA00004123"/>
    </source>
</evidence>
<name>A0A835JPH9_9ROSI</name>
<proteinExistence type="predicted"/>
<keyword evidence="13" id="KW-1185">Reference proteome</keyword>
<evidence type="ECO:0000256" key="8">
    <source>
        <dbReference type="ARBA" id="ARBA00023242"/>
    </source>
</evidence>
<gene>
    <name evidence="12" type="ORF">SADUNF_Sadunf11G0123400</name>
</gene>
<evidence type="ECO:0000256" key="10">
    <source>
        <dbReference type="SAM" id="MobiDB-lite"/>
    </source>
</evidence>
<keyword evidence="4 9" id="KW-0863">Zinc-finger</keyword>
<dbReference type="GO" id="GO:0008270">
    <property type="term" value="F:zinc ion binding"/>
    <property type="evidence" value="ECO:0007669"/>
    <property type="project" value="UniProtKB-KW"/>
</dbReference>
<dbReference type="AlphaFoldDB" id="A0A835JPH9"/>
<accession>A0A835JPH9</accession>
<feature type="compositionally biased region" description="Low complexity" evidence="10">
    <location>
        <begin position="1"/>
        <end position="16"/>
    </location>
</feature>
<dbReference type="InterPro" id="IPR013087">
    <property type="entry name" value="Znf_C2H2_type"/>
</dbReference>
<evidence type="ECO:0000256" key="5">
    <source>
        <dbReference type="ARBA" id="ARBA00022833"/>
    </source>
</evidence>
<dbReference type="OrthoDB" id="852314at2759"/>
<sequence length="337" mass="37792">MEDGLLLPPPGMLLAGKESERKRAGERKRGRLLCIIPNTLYILRTIRSYLLKLASISCLNRAEFATKCFLEEKDREDTDDWMVHDCCSSESESELEFHVDVAESSTEGSVEPVDLEEHLPLGWSGNSKKKRSRNNKLKLAALNEARKKSFANHILEASALNLLLWPHFQGLGGHLAAHNRKREGGKDLVRGVHQDSRGKSLIIGGVTRKEYKCYLCEKRFPSGQALGGHMSYHGTTHNAYKHQGHHKTADTEYISPSLVPVSHLDPQLGNVLDLNMVPDEGLCGIDPVVLRFPFREDLYSLIPCEPASPSPISSPFMVSFEEFFMYTNVKLAIQILE</sequence>
<protein>
    <recommendedName>
        <fullName evidence="11">C2H2-type domain-containing protein</fullName>
    </recommendedName>
</protein>
<dbReference type="SUPFAM" id="SSF57667">
    <property type="entry name" value="beta-beta-alpha zinc fingers"/>
    <property type="match status" value="1"/>
</dbReference>
<organism evidence="12 13">
    <name type="scientific">Salix dunnii</name>
    <dbReference type="NCBI Taxonomy" id="1413687"/>
    <lineage>
        <taxon>Eukaryota</taxon>
        <taxon>Viridiplantae</taxon>
        <taxon>Streptophyta</taxon>
        <taxon>Embryophyta</taxon>
        <taxon>Tracheophyta</taxon>
        <taxon>Spermatophyta</taxon>
        <taxon>Magnoliopsida</taxon>
        <taxon>eudicotyledons</taxon>
        <taxon>Gunneridae</taxon>
        <taxon>Pentapetalae</taxon>
        <taxon>rosids</taxon>
        <taxon>fabids</taxon>
        <taxon>Malpighiales</taxon>
        <taxon>Salicaceae</taxon>
        <taxon>Saliceae</taxon>
        <taxon>Salix</taxon>
    </lineage>
</organism>
<feature type="region of interest" description="Disordered" evidence="10">
    <location>
        <begin position="1"/>
        <end position="22"/>
    </location>
</feature>
<dbReference type="GO" id="GO:0005634">
    <property type="term" value="C:nucleus"/>
    <property type="evidence" value="ECO:0007669"/>
    <property type="project" value="UniProtKB-SubCell"/>
</dbReference>
<evidence type="ECO:0000313" key="13">
    <source>
        <dbReference type="Proteomes" id="UP000657918"/>
    </source>
</evidence>
<keyword evidence="5" id="KW-0862">Zinc</keyword>
<dbReference type="EMBL" id="JADGMS010000011">
    <property type="protein sequence ID" value="KAF9673196.1"/>
    <property type="molecule type" value="Genomic_DNA"/>
</dbReference>